<evidence type="ECO:0000256" key="3">
    <source>
        <dbReference type="ARBA" id="ARBA00022475"/>
    </source>
</evidence>
<gene>
    <name evidence="11" type="ORF">DX914_14070</name>
</gene>
<keyword evidence="5 10" id="KW-1133">Transmembrane helix</keyword>
<evidence type="ECO:0000256" key="10">
    <source>
        <dbReference type="SAM" id="Phobius"/>
    </source>
</evidence>
<feature type="transmembrane region" description="Helical" evidence="10">
    <location>
        <begin position="59"/>
        <end position="78"/>
    </location>
</feature>
<evidence type="ECO:0000256" key="8">
    <source>
        <dbReference type="ARBA" id="ARBA00039168"/>
    </source>
</evidence>
<accession>A0A371K173</accession>
<keyword evidence="4 9" id="KW-0812">Transmembrane</keyword>
<evidence type="ECO:0000256" key="5">
    <source>
        <dbReference type="ARBA" id="ARBA00022989"/>
    </source>
</evidence>
<dbReference type="GO" id="GO:1990961">
    <property type="term" value="P:xenobiotic detoxification by transmembrane export across the plasma membrane"/>
    <property type="evidence" value="ECO:0007669"/>
    <property type="project" value="UniProtKB-ARBA"/>
</dbReference>
<dbReference type="EMBL" id="QTSU01000002">
    <property type="protein sequence ID" value="RDZ27597.1"/>
    <property type="molecule type" value="Genomic_DNA"/>
</dbReference>
<dbReference type="FunFam" id="1.10.3730.20:FF:000001">
    <property type="entry name" value="Quaternary ammonium compound resistance transporter SugE"/>
    <property type="match status" value="1"/>
</dbReference>
<reference evidence="11 12" key="1">
    <citation type="submission" date="2018-08" db="EMBL/GenBank/DDBJ databases">
        <title>Lysobacter sp. zong2l5, whole genome shotgun sequence.</title>
        <authorList>
            <person name="Zhang X."/>
            <person name="Feng G."/>
            <person name="Zhu H."/>
        </authorList>
    </citation>
    <scope>NUCLEOTIDE SEQUENCE [LARGE SCALE GENOMIC DNA]</scope>
    <source>
        <strain evidence="12">zong2l5</strain>
    </source>
</reference>
<protein>
    <recommendedName>
        <fullName evidence="8">Guanidinium exporter</fullName>
    </recommendedName>
</protein>
<evidence type="ECO:0000313" key="12">
    <source>
        <dbReference type="Proteomes" id="UP000264492"/>
    </source>
</evidence>
<dbReference type="InterPro" id="IPR000390">
    <property type="entry name" value="Small_drug/metabolite_transptr"/>
</dbReference>
<keyword evidence="3" id="KW-1003">Cell membrane</keyword>
<proteinExistence type="inferred from homology"/>
<dbReference type="Pfam" id="PF00893">
    <property type="entry name" value="Multi_Drug_Res"/>
    <property type="match status" value="1"/>
</dbReference>
<dbReference type="PANTHER" id="PTHR30561">
    <property type="entry name" value="SMR FAMILY PROTON-DEPENDENT DRUG EFFLUX TRANSPORTER SUGE"/>
    <property type="match status" value="1"/>
</dbReference>
<feature type="transmembrane region" description="Helical" evidence="10">
    <location>
        <begin position="84"/>
        <end position="103"/>
    </location>
</feature>
<keyword evidence="12" id="KW-1185">Reference proteome</keyword>
<sequence length="104" mass="10555">MAWSLLVGAGLLEIVWAIALKQSEGFERLWPSVIGLGAAVLSFAMLALALKWLPVGTAYAVWVGIGTVGVAVAGIVAFGEPANALRLGCLALIVGGVIGLKVIG</sequence>
<dbReference type="Gene3D" id="1.10.3730.20">
    <property type="match status" value="1"/>
</dbReference>
<dbReference type="SUPFAM" id="SSF103481">
    <property type="entry name" value="Multidrug resistance efflux transporter EmrE"/>
    <property type="match status" value="1"/>
</dbReference>
<dbReference type="GO" id="GO:0005886">
    <property type="term" value="C:plasma membrane"/>
    <property type="evidence" value="ECO:0007669"/>
    <property type="project" value="UniProtKB-SubCell"/>
</dbReference>
<organism evidence="11 12">
    <name type="scientific">Lysobacter silvisoli</name>
    <dbReference type="NCBI Taxonomy" id="2293254"/>
    <lineage>
        <taxon>Bacteria</taxon>
        <taxon>Pseudomonadati</taxon>
        <taxon>Pseudomonadota</taxon>
        <taxon>Gammaproteobacteria</taxon>
        <taxon>Lysobacterales</taxon>
        <taxon>Lysobacteraceae</taxon>
        <taxon>Lysobacter</taxon>
    </lineage>
</organism>
<dbReference type="PANTHER" id="PTHR30561:SF0">
    <property type="entry name" value="GUANIDINIUM EXPORTER"/>
    <property type="match status" value="1"/>
</dbReference>
<dbReference type="OrthoDB" id="9808638at2"/>
<name>A0A371K173_9GAMM</name>
<evidence type="ECO:0000256" key="9">
    <source>
        <dbReference type="RuleBase" id="RU003942"/>
    </source>
</evidence>
<comment type="similarity">
    <text evidence="7">Belongs to the drug/metabolite transporter (DMT) superfamily. Small multidrug resistance (SMR) (TC 2.A.7.1) family. Gdx/SugE subfamily.</text>
</comment>
<dbReference type="AlphaFoldDB" id="A0A371K173"/>
<dbReference type="Proteomes" id="UP000264492">
    <property type="component" value="Unassembled WGS sequence"/>
</dbReference>
<dbReference type="InterPro" id="IPR045324">
    <property type="entry name" value="Small_multidrug_res"/>
</dbReference>
<evidence type="ECO:0000256" key="7">
    <source>
        <dbReference type="ARBA" id="ARBA00038151"/>
    </source>
</evidence>
<evidence type="ECO:0000256" key="2">
    <source>
        <dbReference type="ARBA" id="ARBA00022448"/>
    </source>
</evidence>
<comment type="subcellular location">
    <subcellularLocation>
        <location evidence="1 9">Cell membrane</location>
        <topology evidence="1 9">Multi-pass membrane protein</topology>
    </subcellularLocation>
</comment>
<evidence type="ECO:0000313" key="11">
    <source>
        <dbReference type="EMBL" id="RDZ27597.1"/>
    </source>
</evidence>
<evidence type="ECO:0000256" key="6">
    <source>
        <dbReference type="ARBA" id="ARBA00023136"/>
    </source>
</evidence>
<comment type="caution">
    <text evidence="11">The sequence shown here is derived from an EMBL/GenBank/DDBJ whole genome shotgun (WGS) entry which is preliminary data.</text>
</comment>
<feature type="transmembrane region" description="Helical" evidence="10">
    <location>
        <begin position="33"/>
        <end position="52"/>
    </location>
</feature>
<evidence type="ECO:0000256" key="1">
    <source>
        <dbReference type="ARBA" id="ARBA00004651"/>
    </source>
</evidence>
<dbReference type="InterPro" id="IPR037185">
    <property type="entry name" value="EmrE-like"/>
</dbReference>
<dbReference type="GO" id="GO:0022857">
    <property type="term" value="F:transmembrane transporter activity"/>
    <property type="evidence" value="ECO:0007669"/>
    <property type="project" value="InterPro"/>
</dbReference>
<keyword evidence="6 10" id="KW-0472">Membrane</keyword>
<keyword evidence="2" id="KW-0813">Transport</keyword>
<evidence type="ECO:0000256" key="4">
    <source>
        <dbReference type="ARBA" id="ARBA00022692"/>
    </source>
</evidence>